<dbReference type="PANTHER" id="PTHR43663:SF1">
    <property type="entry name" value="CHROMATE TRANSPORTER"/>
    <property type="match status" value="1"/>
</dbReference>
<feature type="transmembrane region" description="Helical" evidence="7">
    <location>
        <begin position="133"/>
        <end position="151"/>
    </location>
</feature>
<dbReference type="Pfam" id="PF02417">
    <property type="entry name" value="Chromate_transp"/>
    <property type="match status" value="1"/>
</dbReference>
<dbReference type="PANTHER" id="PTHR43663">
    <property type="entry name" value="CHROMATE TRANSPORT PROTEIN-RELATED"/>
    <property type="match status" value="1"/>
</dbReference>
<dbReference type="EMBL" id="JAHOPB010000003">
    <property type="protein sequence ID" value="MBU8876789.1"/>
    <property type="molecule type" value="Genomic_DNA"/>
</dbReference>
<accession>A0ABS6IQA8</accession>
<keyword evidence="9" id="KW-1185">Reference proteome</keyword>
<sequence length="177" mass="19135">MKNLWDLAGVFAYLSLLTVGGGMAAFPEMKELTVDTYHWLTFPELLHFYSLGQLAPGPNMMMVASIGVVVGHIPGALVALIAFFLPTGLLTFFIGRLWTHLATWRWRPSIQAGLGSVAVGLVLAGAIIMGRGAITDLFFGVISLVVFLLLWRTKINPAYPIVASGLVGMALHYFTVA</sequence>
<comment type="caution">
    <text evidence="8">The sequence shown here is derived from an EMBL/GenBank/DDBJ whole genome shotgun (WGS) entry which is preliminary data.</text>
</comment>
<evidence type="ECO:0000256" key="4">
    <source>
        <dbReference type="ARBA" id="ARBA00022692"/>
    </source>
</evidence>
<dbReference type="InterPro" id="IPR052518">
    <property type="entry name" value="CHR_Transporter"/>
</dbReference>
<dbReference type="RefSeq" id="WP_216965964.1">
    <property type="nucleotide sequence ID" value="NZ_JAHOPB010000003.1"/>
</dbReference>
<evidence type="ECO:0000256" key="3">
    <source>
        <dbReference type="ARBA" id="ARBA00022475"/>
    </source>
</evidence>
<reference evidence="8 9" key="1">
    <citation type="submission" date="2021-06" db="EMBL/GenBank/DDBJ databases">
        <authorList>
            <person name="Lee D.H."/>
        </authorList>
    </citation>
    <scope>NUCLEOTIDE SEQUENCE [LARGE SCALE GENOMIC DNA]</scope>
    <source>
        <strain evidence="8 9">MMS21-HV4-11</strain>
    </source>
</reference>
<gene>
    <name evidence="8" type="ORF">KQ910_23645</name>
</gene>
<evidence type="ECO:0000256" key="6">
    <source>
        <dbReference type="ARBA" id="ARBA00023136"/>
    </source>
</evidence>
<keyword evidence="5 7" id="KW-1133">Transmembrane helix</keyword>
<comment type="similarity">
    <text evidence="2">Belongs to the chromate ion transporter (CHR) (TC 2.A.51) family.</text>
</comment>
<protein>
    <submittedName>
        <fullName evidence="8">Chromate transporter</fullName>
    </submittedName>
</protein>
<feature type="transmembrane region" description="Helical" evidence="7">
    <location>
        <begin position="157"/>
        <end position="176"/>
    </location>
</feature>
<organism evidence="8 9">
    <name type="scientific">Reyranella humidisoli</name>
    <dbReference type="NCBI Taxonomy" id="2849149"/>
    <lineage>
        <taxon>Bacteria</taxon>
        <taxon>Pseudomonadati</taxon>
        <taxon>Pseudomonadota</taxon>
        <taxon>Alphaproteobacteria</taxon>
        <taxon>Hyphomicrobiales</taxon>
        <taxon>Reyranellaceae</taxon>
        <taxon>Reyranella</taxon>
    </lineage>
</organism>
<evidence type="ECO:0000313" key="9">
    <source>
        <dbReference type="Proteomes" id="UP000727907"/>
    </source>
</evidence>
<keyword evidence="3" id="KW-1003">Cell membrane</keyword>
<evidence type="ECO:0000256" key="2">
    <source>
        <dbReference type="ARBA" id="ARBA00005262"/>
    </source>
</evidence>
<keyword evidence="6 7" id="KW-0472">Membrane</keyword>
<evidence type="ECO:0000256" key="1">
    <source>
        <dbReference type="ARBA" id="ARBA00004651"/>
    </source>
</evidence>
<evidence type="ECO:0000256" key="7">
    <source>
        <dbReference type="SAM" id="Phobius"/>
    </source>
</evidence>
<feature type="transmembrane region" description="Helical" evidence="7">
    <location>
        <begin position="110"/>
        <end position="128"/>
    </location>
</feature>
<comment type="subcellular location">
    <subcellularLocation>
        <location evidence="1">Cell membrane</location>
        <topology evidence="1">Multi-pass membrane protein</topology>
    </subcellularLocation>
</comment>
<evidence type="ECO:0000313" key="8">
    <source>
        <dbReference type="EMBL" id="MBU8876789.1"/>
    </source>
</evidence>
<keyword evidence="4 7" id="KW-0812">Transmembrane</keyword>
<dbReference type="Proteomes" id="UP000727907">
    <property type="component" value="Unassembled WGS sequence"/>
</dbReference>
<name>A0ABS6IQA8_9HYPH</name>
<proteinExistence type="inferred from homology"/>
<feature type="transmembrane region" description="Helical" evidence="7">
    <location>
        <begin position="77"/>
        <end position="98"/>
    </location>
</feature>
<evidence type="ECO:0000256" key="5">
    <source>
        <dbReference type="ARBA" id="ARBA00022989"/>
    </source>
</evidence>
<dbReference type="InterPro" id="IPR003370">
    <property type="entry name" value="Chromate_transpt"/>
</dbReference>